<dbReference type="Pfam" id="PF14723">
    <property type="entry name" value="SSFA2_C"/>
    <property type="match status" value="1"/>
</dbReference>
<feature type="compositionally biased region" description="Low complexity" evidence="3">
    <location>
        <begin position="468"/>
        <end position="479"/>
    </location>
</feature>
<evidence type="ECO:0000256" key="3">
    <source>
        <dbReference type="SAM" id="MobiDB-lite"/>
    </source>
</evidence>
<dbReference type="Pfam" id="PF14722">
    <property type="entry name" value="KRAP_IP3R_bind"/>
    <property type="match status" value="1"/>
</dbReference>
<dbReference type="STRING" id="9627.ENSVVUP00000029108"/>
<feature type="compositionally biased region" description="Basic and acidic residues" evidence="3">
    <location>
        <begin position="557"/>
        <end position="574"/>
    </location>
</feature>
<feature type="region of interest" description="Disordered" evidence="3">
    <location>
        <begin position="263"/>
        <end position="287"/>
    </location>
</feature>
<reference key="1">
    <citation type="submission" date="2019-01" db="UniProtKB">
        <authorList>
            <consortium name="RefSeq"/>
        </authorList>
    </citation>
    <scope>IDENTIFICATION</scope>
</reference>
<dbReference type="GO" id="GO:0005102">
    <property type="term" value="F:signaling receptor binding"/>
    <property type="evidence" value="ECO:0007669"/>
    <property type="project" value="InterPro"/>
</dbReference>
<dbReference type="InterPro" id="IPR029325">
    <property type="entry name" value="ITPR-bd"/>
</dbReference>
<evidence type="ECO:0000313" key="6">
    <source>
        <dbReference type="RefSeq" id="XP_025874921.2"/>
    </source>
</evidence>
<feature type="domain" description="ITPR-interacting" evidence="4">
    <location>
        <begin position="145"/>
        <end position="297"/>
    </location>
</feature>
<dbReference type="InterPro" id="IPR043444">
    <property type="entry name" value="TESPA1-like"/>
</dbReference>
<dbReference type="SMART" id="SM01257">
    <property type="entry name" value="KRAP_IP3R_bind"/>
    <property type="match status" value="1"/>
</dbReference>
<keyword evidence="5" id="KW-1185">Reference proteome</keyword>
<feature type="region of interest" description="Disordered" evidence="3">
    <location>
        <begin position="625"/>
        <end position="681"/>
    </location>
</feature>
<dbReference type="Proteomes" id="UP001652641">
    <property type="component" value="Chromosome 7"/>
</dbReference>
<feature type="compositionally biased region" description="Polar residues" evidence="3">
    <location>
        <begin position="449"/>
        <end position="458"/>
    </location>
</feature>
<dbReference type="KEGG" id="vvp:112935415"/>
<gene>
    <name evidence="6" type="primary">ITPRID1</name>
</gene>
<dbReference type="InterPro" id="IPR029326">
    <property type="entry name" value="SSFA2_C"/>
</dbReference>
<name>A0A3Q7UAF5_VULVU</name>
<feature type="region of interest" description="Disordered" evidence="3">
    <location>
        <begin position="37"/>
        <end position="57"/>
    </location>
</feature>
<dbReference type="PANTHER" id="PTHR17469">
    <property type="entry name" value="SPERM SPECIFIC ANTIGEN 2-RELATED"/>
    <property type="match status" value="1"/>
</dbReference>
<reference evidence="6" key="2">
    <citation type="submission" date="2025-08" db="UniProtKB">
        <authorList>
            <consortium name="RefSeq"/>
        </authorList>
    </citation>
    <scope>IDENTIFICATION</scope>
    <source>
        <tissue evidence="6">Cell line</tissue>
    </source>
</reference>
<dbReference type="PANTHER" id="PTHR17469:SF14">
    <property type="entry name" value="PROTEIN ITPRID1"/>
    <property type="match status" value="1"/>
</dbReference>
<evidence type="ECO:0000256" key="1">
    <source>
        <dbReference type="ARBA" id="ARBA00023054"/>
    </source>
</evidence>
<feature type="compositionally biased region" description="Polar residues" evidence="3">
    <location>
        <begin position="657"/>
        <end position="668"/>
    </location>
</feature>
<evidence type="ECO:0000256" key="2">
    <source>
        <dbReference type="SAM" id="Coils"/>
    </source>
</evidence>
<evidence type="ECO:0000313" key="5">
    <source>
        <dbReference type="Proteomes" id="UP001652641"/>
    </source>
</evidence>
<evidence type="ECO:0000259" key="4">
    <source>
        <dbReference type="SMART" id="SM01257"/>
    </source>
</evidence>
<keyword evidence="1 2" id="KW-0175">Coiled coil</keyword>
<feature type="compositionally biased region" description="Basic and acidic residues" evidence="3">
    <location>
        <begin position="640"/>
        <end position="656"/>
    </location>
</feature>
<dbReference type="RefSeq" id="XP_025874921.2">
    <property type="nucleotide sequence ID" value="XM_026019136.2"/>
</dbReference>
<protein>
    <submittedName>
        <fullName evidence="6">LOW QUALITY PROTEIN: protein ITPRID1</fullName>
    </submittedName>
</protein>
<feature type="region of interest" description="Disordered" evidence="3">
    <location>
        <begin position="537"/>
        <end position="574"/>
    </location>
</feature>
<dbReference type="CTD" id="223075"/>
<dbReference type="GeneID" id="112935415"/>
<sequence length="1081" mass="120315">MEGQLWYVLKLLYLQLYDPVMPRRKTISNKFAKSLTMAERSRGSGNSQGGRGKSKREILRSTKRAWAPLDEQLLPGPKEDSRRLTIPLLEESKQASIQQWLDSGFLVNENFQQVIDHTVSLHEQGMVHITVKDYLRSLHPFSETPTLSRGTSFNSCHSAASIPQSIPEWLEFWEEDPVEILLDLGFGVDEPDICTQIPARFLDCSSAARGINIRVFLEAQKQRMNIENPDLYGRFQQLEILDHVANAFSSLLNNVNILQNKAEEKDGGENVQRTSVSEAKEHRRRMGELFSRASKQSIRRDCSPEASESLKMRGKFSITSAKSGEFGAELTVVTNDQDHGPLSPPAEHSSLQTCDDLVPCHSPQALLSKQWPRSSTLAKRAPPSCMLEGSVKDRTQKVNSLQTTKLKSLSRLAGKALDSFEMEEVQSFDEETGNPLDMMSGIAGATVNRENSCQSDSSGFLDEPLEPLPLQLPSLPSSQNPAENGCRKPRDQSQCLVSPQYCQQESDESDSKSTVSASFSKQDWSIWEEKASISMVEKESQFEDMEKPQEPLAPDTALDKTSRWREHPRKDSHQRQYLPMPQTEYEAIMGTVTSRYDCPLGFMVTHITEVKDGFLKLEGTGEAYMQSHHHKSQRSSGIDPAHKCRHDDSEDPRGAESNKTYTDTNNISLIGESPPQDISKPSNVMSYTVDNIQTSEKSILHLDTPQAKPVCPALGQVPHRAESEMEKLPPNADSNTVGSKSVTIQMSSNLASAAQNAVALGADSKGMTLECTMGDPVPTTEPRLETRSRECCDVSVQANICEPRPWHCCSAPSNKAQRLTKSVSLDTGFARICPAAICHTVPAHCCVCCHHHPHCHSEGQSPSPVLSACRHCPCSDDHLEAQFMKTLNILQDTTVKELCSCTVHEMEAMKAVCQSFREHLEEIEQHLTGQQALLCRDMSEEEREEAAHLQTLRRALRQQVEELEFQLGDRAQQIKDEILSQLEFLTEEQPEHYTNLHDCNWTEEKNGHSSCAKVHRAMDLWVALPPRGGRQAASSSVTHLAAFSPPTLESSPRMSPSARAESGPAPLSNCPTGEKGTNIFL</sequence>
<feature type="region of interest" description="Disordered" evidence="3">
    <location>
        <begin position="1043"/>
        <end position="1081"/>
    </location>
</feature>
<feature type="region of interest" description="Disordered" evidence="3">
    <location>
        <begin position="449"/>
        <end position="492"/>
    </location>
</feature>
<proteinExistence type="predicted"/>
<dbReference type="AlphaFoldDB" id="A0A3Q7UAF5"/>
<feature type="compositionally biased region" description="Basic and acidic residues" evidence="3">
    <location>
        <begin position="537"/>
        <end position="549"/>
    </location>
</feature>
<organism evidence="5 6">
    <name type="scientific">Vulpes vulpes</name>
    <name type="common">Red fox</name>
    <dbReference type="NCBI Taxonomy" id="9627"/>
    <lineage>
        <taxon>Eukaryota</taxon>
        <taxon>Metazoa</taxon>
        <taxon>Chordata</taxon>
        <taxon>Craniata</taxon>
        <taxon>Vertebrata</taxon>
        <taxon>Euteleostomi</taxon>
        <taxon>Mammalia</taxon>
        <taxon>Eutheria</taxon>
        <taxon>Laurasiatheria</taxon>
        <taxon>Carnivora</taxon>
        <taxon>Caniformia</taxon>
        <taxon>Canidae</taxon>
        <taxon>Vulpes</taxon>
    </lineage>
</organism>
<accession>A0A3Q7UAF5</accession>
<feature type="coiled-coil region" evidence="2">
    <location>
        <begin position="906"/>
        <end position="966"/>
    </location>
</feature>